<evidence type="ECO:0000313" key="1">
    <source>
        <dbReference type="EMBL" id="KAF7416001.1"/>
    </source>
</evidence>
<dbReference type="InterPro" id="IPR027417">
    <property type="entry name" value="P-loop_NTPase"/>
</dbReference>
<name>A0A834NR33_VESPE</name>
<dbReference type="AlphaFoldDB" id="A0A834NR33"/>
<proteinExistence type="predicted"/>
<sequence>MMAGLWEHSSSRVRYYMSLCGCESSRESESSKSAVITGLPRNQTVHVSVLKDDQYDEKKDAFALFKVSDYSLLWLWPFTECFRNALENISGIPKPSLKTAVKIVAIYCSYVINTLNPVPRNIFMLKIKPPLLVKVAASVMLALFLGDAIGSNHPQQLNGKKSVRNPGTVNWLSHSPWAWSKTTFKKGINFTFEQCQLPCLSYAIIRNNKIIILDEATVNVGLRTDLIQQITTNKFTD</sequence>
<dbReference type="SUPFAM" id="SSF52540">
    <property type="entry name" value="P-loop containing nucleoside triphosphate hydrolases"/>
    <property type="match status" value="1"/>
</dbReference>
<dbReference type="Proteomes" id="UP000600918">
    <property type="component" value="Unassembled WGS sequence"/>
</dbReference>
<organism evidence="1 2">
    <name type="scientific">Vespula pensylvanica</name>
    <name type="common">Western yellow jacket</name>
    <name type="synonym">Wasp</name>
    <dbReference type="NCBI Taxonomy" id="30213"/>
    <lineage>
        <taxon>Eukaryota</taxon>
        <taxon>Metazoa</taxon>
        <taxon>Ecdysozoa</taxon>
        <taxon>Arthropoda</taxon>
        <taxon>Hexapoda</taxon>
        <taxon>Insecta</taxon>
        <taxon>Pterygota</taxon>
        <taxon>Neoptera</taxon>
        <taxon>Endopterygota</taxon>
        <taxon>Hymenoptera</taxon>
        <taxon>Apocrita</taxon>
        <taxon>Aculeata</taxon>
        <taxon>Vespoidea</taxon>
        <taxon>Vespidae</taxon>
        <taxon>Vespinae</taxon>
        <taxon>Vespula</taxon>
    </lineage>
</organism>
<keyword evidence="2" id="KW-1185">Reference proteome</keyword>
<evidence type="ECO:0000313" key="2">
    <source>
        <dbReference type="Proteomes" id="UP000600918"/>
    </source>
</evidence>
<gene>
    <name evidence="1" type="ORF">H0235_012593</name>
</gene>
<accession>A0A834NR33</accession>
<protein>
    <submittedName>
        <fullName evidence="1">Uncharacterized protein</fullName>
    </submittedName>
</protein>
<dbReference type="EMBL" id="JACSDY010000011">
    <property type="protein sequence ID" value="KAF7416001.1"/>
    <property type="molecule type" value="Genomic_DNA"/>
</dbReference>
<reference evidence="1" key="1">
    <citation type="journal article" date="2020" name="G3 (Bethesda)">
        <title>High-Quality Assemblies for Three Invasive Social Wasps from the &lt;i&gt;Vespula&lt;/i&gt; Genus.</title>
        <authorList>
            <person name="Harrop T.W.R."/>
            <person name="Guhlin J."/>
            <person name="McLaughlin G.M."/>
            <person name="Permina E."/>
            <person name="Stockwell P."/>
            <person name="Gilligan J."/>
            <person name="Le Lec M.F."/>
            <person name="Gruber M.A.M."/>
            <person name="Quinn O."/>
            <person name="Lovegrove M."/>
            <person name="Duncan E.J."/>
            <person name="Remnant E.J."/>
            <person name="Van Eeckhoven J."/>
            <person name="Graham B."/>
            <person name="Knapp R.A."/>
            <person name="Langford K.W."/>
            <person name="Kronenberg Z."/>
            <person name="Press M.O."/>
            <person name="Eacker S.M."/>
            <person name="Wilson-Rankin E.E."/>
            <person name="Purcell J."/>
            <person name="Lester P.J."/>
            <person name="Dearden P.K."/>
        </authorList>
    </citation>
    <scope>NUCLEOTIDE SEQUENCE</scope>
    <source>
        <strain evidence="1">Volc-1</strain>
    </source>
</reference>
<comment type="caution">
    <text evidence="1">The sequence shown here is derived from an EMBL/GenBank/DDBJ whole genome shotgun (WGS) entry which is preliminary data.</text>
</comment>